<reference evidence="2 3" key="1">
    <citation type="submission" date="2018-06" db="EMBL/GenBank/DDBJ databases">
        <authorList>
            <consortium name="Pathogen Informatics"/>
            <person name="Doyle S."/>
        </authorList>
    </citation>
    <scope>NUCLEOTIDE SEQUENCE [LARGE SCALE GENOMIC DNA]</scope>
    <source>
        <strain evidence="2 3">NCTC9637</strain>
    </source>
</reference>
<dbReference type="Proteomes" id="UP000255099">
    <property type="component" value="Unassembled WGS sequence"/>
</dbReference>
<keyword evidence="1" id="KW-0732">Signal</keyword>
<evidence type="ECO:0008006" key="4">
    <source>
        <dbReference type="Google" id="ProtNLM"/>
    </source>
</evidence>
<dbReference type="AlphaFoldDB" id="A0A377W7H8"/>
<sequence length="199" mass="21503">MASSFSSWRRIRMTLLCSFCWNWSTTTAVTITTPLITICQKSLTPIITMPSARKTMTKAPIIDPVTRPRPPASAVPPSTVAPMASISNMLPVIGCAVCSCDATIRPDKRRAQAGEGIDEYFRFHDRHAGEAGGRLIAADGVDVAAKRRFSGQPVAQHEEADHQPDRQIDAEQGAGAEGGETGVAQRFHAVEISGRCSRR</sequence>
<organism evidence="2 3">
    <name type="scientific">Klebsiella pneumoniae</name>
    <dbReference type="NCBI Taxonomy" id="573"/>
    <lineage>
        <taxon>Bacteria</taxon>
        <taxon>Pseudomonadati</taxon>
        <taxon>Pseudomonadota</taxon>
        <taxon>Gammaproteobacteria</taxon>
        <taxon>Enterobacterales</taxon>
        <taxon>Enterobacteriaceae</taxon>
        <taxon>Klebsiella/Raoultella group</taxon>
        <taxon>Klebsiella</taxon>
        <taxon>Klebsiella pneumoniae complex</taxon>
    </lineage>
</organism>
<accession>A0A377W7H8</accession>
<feature type="chain" id="PRO_5016796276" description="Secreted protein" evidence="1">
    <location>
        <begin position="29"/>
        <end position="199"/>
    </location>
</feature>
<evidence type="ECO:0000313" key="2">
    <source>
        <dbReference type="EMBL" id="STT49957.1"/>
    </source>
</evidence>
<proteinExistence type="predicted"/>
<feature type="signal peptide" evidence="1">
    <location>
        <begin position="1"/>
        <end position="28"/>
    </location>
</feature>
<protein>
    <recommendedName>
        <fullName evidence="4">Secreted protein</fullName>
    </recommendedName>
</protein>
<evidence type="ECO:0000256" key="1">
    <source>
        <dbReference type="SAM" id="SignalP"/>
    </source>
</evidence>
<evidence type="ECO:0000313" key="3">
    <source>
        <dbReference type="Proteomes" id="UP000255099"/>
    </source>
</evidence>
<gene>
    <name evidence="2" type="ORF">NCTC9637_04938</name>
</gene>
<name>A0A377W7H8_KLEPN</name>
<dbReference type="EMBL" id="UGLB01000003">
    <property type="protein sequence ID" value="STT49957.1"/>
    <property type="molecule type" value="Genomic_DNA"/>
</dbReference>